<keyword evidence="2" id="KW-0456">Lyase</keyword>
<proteinExistence type="inferred from homology"/>
<evidence type="ECO:0000256" key="2">
    <source>
        <dbReference type="ARBA" id="ARBA00023239"/>
    </source>
</evidence>
<evidence type="ECO:0000313" key="4">
    <source>
        <dbReference type="Proteomes" id="UP000203157"/>
    </source>
</evidence>
<dbReference type="EMBL" id="KU594606">
    <property type="protein sequence ID" value="AMO43036.1"/>
    <property type="molecule type" value="Genomic_DNA"/>
</dbReference>
<dbReference type="InterPro" id="IPR038672">
    <property type="entry name" value="CpcT/CpeT_sf"/>
</dbReference>
<dbReference type="InterPro" id="IPR010404">
    <property type="entry name" value="CpcT/CpeT"/>
</dbReference>
<gene>
    <name evidence="3" type="ORF">R1080702_022</name>
</gene>
<dbReference type="Gene3D" id="2.40.128.590">
    <property type="entry name" value="CpcT/CpeT domain"/>
    <property type="match status" value="1"/>
</dbReference>
<dbReference type="PANTHER" id="PTHR35137:SF1">
    <property type="entry name" value="CHROMOPHORE LYASE CRL, CHLOROPLASTIC"/>
    <property type="match status" value="1"/>
</dbReference>
<dbReference type="PANTHER" id="PTHR35137">
    <property type="entry name" value="CHROMOPHORE LYASE CRL, CHLOROPLASTIC"/>
    <property type="match status" value="1"/>
</dbReference>
<dbReference type="KEGG" id="vg:29122524"/>
<dbReference type="Pfam" id="PF06206">
    <property type="entry name" value="CpeT"/>
    <property type="match status" value="1"/>
</dbReference>
<dbReference type="RefSeq" id="YP_009301529.1">
    <property type="nucleotide sequence ID" value="NC_031235.1"/>
</dbReference>
<comment type="similarity">
    <text evidence="1">Belongs to the CpcT/CpeT biliprotein lyase family.</text>
</comment>
<organism evidence="3 4">
    <name type="scientific">Cyanophage S-RIM32</name>
    <dbReference type="NCBI Taxonomy" id="1278479"/>
    <lineage>
        <taxon>Viruses</taxon>
        <taxon>Duplodnaviria</taxon>
        <taxon>Heunggongvirae</taxon>
        <taxon>Uroviricota</taxon>
        <taxon>Caudoviricetes</taxon>
        <taxon>Pantevenvirales</taxon>
        <taxon>Kyanoviridae</taxon>
        <taxon>Bristolvirus</taxon>
        <taxon>Bristolvirus rhodeisland</taxon>
    </lineage>
</organism>
<sequence>MIEKFYEWFEGKFTNKIQAFSYPSKYAYIVVEHRAVNNHGLFYGEQAYFNKTKTPYRQFILQITEKRGIITVRNLEPKDKSLFLGFKNLNLIQGSPLTYKRGCDTIFTWQPQENQFIGSIESGCQCFVQWGDKQTYLQNNAILGQDWYHVEDKGFDVQTNEHLWGSKYGRFQFKKEL</sequence>
<dbReference type="OrthoDB" id="14354at10239"/>
<protein>
    <submittedName>
        <fullName evidence="3">CpeT-like protein</fullName>
    </submittedName>
</protein>
<dbReference type="Proteomes" id="UP000203157">
    <property type="component" value="Segment"/>
</dbReference>
<evidence type="ECO:0000313" key="3">
    <source>
        <dbReference type="EMBL" id="AMO43036.1"/>
    </source>
</evidence>
<accession>A0A127KM80</accession>
<reference evidence="3 4" key="1">
    <citation type="submission" date="2016-01" db="EMBL/GenBank/DDBJ databases">
        <title>The genomic content and context of auxiliary metabolic genes in marine cyanophages.</title>
        <authorList>
            <person name="Marston M.F."/>
            <person name="Martiny J.B.H."/>
            <person name="Crummett L.T."/>
        </authorList>
    </citation>
    <scope>NUCLEOTIDE SEQUENCE [LARGE SCALE GENOMIC DNA]</scope>
    <source>
        <strain evidence="3">RW_108_0702</strain>
    </source>
</reference>
<name>A0A127KM80_9CAUD</name>
<dbReference type="GeneID" id="29122524"/>
<dbReference type="GO" id="GO:0016829">
    <property type="term" value="F:lyase activity"/>
    <property type="evidence" value="ECO:0007669"/>
    <property type="project" value="UniProtKB-KW"/>
</dbReference>
<keyword evidence="4" id="KW-1185">Reference proteome</keyword>
<evidence type="ECO:0000256" key="1">
    <source>
        <dbReference type="ARBA" id="ARBA00008206"/>
    </source>
</evidence>
<dbReference type="CDD" id="cd16338">
    <property type="entry name" value="CpcT"/>
    <property type="match status" value="1"/>
</dbReference>